<dbReference type="AlphaFoldDB" id="A0A1W6UW94"/>
<protein>
    <submittedName>
        <fullName evidence="2">Uncharacterized protein</fullName>
    </submittedName>
</protein>
<reference evidence="2" key="1">
    <citation type="submission" date="2016-10" db="EMBL/GenBank/DDBJ databases">
        <title>The High Quality Genome of Vibrio alginolyticus K01M1.</title>
        <authorList>
            <person name="Wendling C."/>
            <person name="Chibani C.M."/>
            <person name="Hertel R."/>
            <person name="Sproer C."/>
            <person name="Bunk B."/>
            <person name="Overmann J."/>
            <person name="Roth O."/>
            <person name="Liesegang H."/>
        </authorList>
    </citation>
    <scope>NUCLEOTIDE SEQUENCE</scope>
    <source>
        <strain evidence="2">K05K4</strain>
    </source>
</reference>
<evidence type="ECO:0000313" key="2">
    <source>
        <dbReference type="EMBL" id="ARP17150.1"/>
    </source>
</evidence>
<feature type="transmembrane region" description="Helical" evidence="1">
    <location>
        <begin position="33"/>
        <end position="51"/>
    </location>
</feature>
<accession>A0A1W6UW94</accession>
<keyword evidence="1" id="KW-0812">Transmembrane</keyword>
<name>A0A1W6UW94_VIBAL</name>
<gene>
    <name evidence="2" type="ORF">K05K4_02540</name>
</gene>
<proteinExistence type="predicted"/>
<keyword evidence="1" id="KW-0472">Membrane</keyword>
<evidence type="ECO:0000256" key="1">
    <source>
        <dbReference type="SAM" id="Phobius"/>
    </source>
</evidence>
<organism evidence="2">
    <name type="scientific">Vibrio alginolyticus</name>
    <dbReference type="NCBI Taxonomy" id="663"/>
    <lineage>
        <taxon>Bacteria</taxon>
        <taxon>Pseudomonadati</taxon>
        <taxon>Pseudomonadota</taxon>
        <taxon>Gammaproteobacteria</taxon>
        <taxon>Vibrionales</taxon>
        <taxon>Vibrionaceae</taxon>
        <taxon>Vibrio</taxon>
    </lineage>
</organism>
<sequence>MSLYQTLGKAITGTASVAGVITAAPVFGPKGTITSSGIVVSVLVGTSAALIDQAMQSTRLQCPTVTANEYCDEL</sequence>
<dbReference type="RefSeq" id="WP_029857381.1">
    <property type="nucleotide sequence ID" value="NZ_CP017889.1"/>
</dbReference>
<dbReference type="EMBL" id="CP017902">
    <property type="protein sequence ID" value="ARP17150.1"/>
    <property type="molecule type" value="Genomic_DNA"/>
</dbReference>
<feature type="transmembrane region" description="Helical" evidence="1">
    <location>
        <begin position="7"/>
        <end position="27"/>
    </location>
</feature>
<keyword evidence="1" id="KW-1133">Transmembrane helix</keyword>